<feature type="domain" description="Winged helix-turn-helix transcription repressor HrcA DNA-binding" evidence="1">
    <location>
        <begin position="5"/>
        <end position="79"/>
    </location>
</feature>
<dbReference type="OrthoDB" id="64432at2157"/>
<evidence type="ECO:0000259" key="1">
    <source>
        <dbReference type="Pfam" id="PF03444"/>
    </source>
</evidence>
<gene>
    <name evidence="2" type="ORF">EA472_20025</name>
</gene>
<dbReference type="Proteomes" id="UP000281431">
    <property type="component" value="Unassembled WGS sequence"/>
</dbReference>
<name>A0A3N6M861_NATCH</name>
<reference evidence="2 3" key="1">
    <citation type="submission" date="2018-10" db="EMBL/GenBank/DDBJ databases">
        <title>Natrarchaeobius chitinivorans gen. nov., sp. nov., and Natrarchaeobius haloalkaliphilus sp. nov., alkaliphilic, chitin-utilizing haloarchaea from hypersaline alkaline lakes.</title>
        <authorList>
            <person name="Sorokin D.Y."/>
            <person name="Elcheninov A.G."/>
            <person name="Kostrikina N.A."/>
            <person name="Bale N.J."/>
            <person name="Sinninghe Damste J.S."/>
            <person name="Khijniak T.V."/>
            <person name="Kublanov I.V."/>
            <person name="Toshchakov S.V."/>
        </authorList>
    </citation>
    <scope>NUCLEOTIDE SEQUENCE [LARGE SCALE GENOMIC DNA]</scope>
    <source>
        <strain evidence="2 3">AArcht7</strain>
    </source>
</reference>
<keyword evidence="3" id="KW-1185">Reference proteome</keyword>
<proteinExistence type="predicted"/>
<dbReference type="SUPFAM" id="SSF46785">
    <property type="entry name" value="Winged helix' DNA-binding domain"/>
    <property type="match status" value="1"/>
</dbReference>
<dbReference type="InterPro" id="IPR000944">
    <property type="entry name" value="Tscrpt_reg_Rrf2"/>
</dbReference>
<dbReference type="InterPro" id="IPR005104">
    <property type="entry name" value="WHTH_HrcA_DNA-bd"/>
</dbReference>
<dbReference type="GO" id="GO:0005829">
    <property type="term" value="C:cytosol"/>
    <property type="evidence" value="ECO:0007669"/>
    <property type="project" value="TreeGrafter"/>
</dbReference>
<protein>
    <submittedName>
        <fullName evidence="2">TrmB family transcriptional regulator</fullName>
    </submittedName>
</protein>
<dbReference type="Pfam" id="PF03444">
    <property type="entry name" value="WHD_HrcA"/>
    <property type="match status" value="1"/>
</dbReference>
<accession>A0A3N6M861</accession>
<dbReference type="AlphaFoldDB" id="A0A3N6M861"/>
<dbReference type="PANTHER" id="PTHR33221">
    <property type="entry name" value="WINGED HELIX-TURN-HELIX TRANSCRIPTIONAL REGULATOR, RRF2 FAMILY"/>
    <property type="match status" value="1"/>
</dbReference>
<evidence type="ECO:0000313" key="2">
    <source>
        <dbReference type="EMBL" id="RQG96854.1"/>
    </source>
</evidence>
<dbReference type="InterPro" id="IPR036390">
    <property type="entry name" value="WH_DNA-bd_sf"/>
</dbReference>
<organism evidence="2 3">
    <name type="scientific">Natrarchaeobius chitinivorans</name>
    <dbReference type="NCBI Taxonomy" id="1679083"/>
    <lineage>
        <taxon>Archaea</taxon>
        <taxon>Methanobacteriati</taxon>
        <taxon>Methanobacteriota</taxon>
        <taxon>Stenosarchaea group</taxon>
        <taxon>Halobacteria</taxon>
        <taxon>Halobacteriales</taxon>
        <taxon>Natrialbaceae</taxon>
        <taxon>Natrarchaeobius</taxon>
    </lineage>
</organism>
<dbReference type="GO" id="GO:0003677">
    <property type="term" value="F:DNA binding"/>
    <property type="evidence" value="ECO:0007669"/>
    <property type="project" value="InterPro"/>
</dbReference>
<dbReference type="EMBL" id="REFZ01000022">
    <property type="protein sequence ID" value="RQG96854.1"/>
    <property type="molecule type" value="Genomic_DNA"/>
</dbReference>
<sequence>MVEIELTTSQRTILSVLINNARDDERPVPARTIASHVDRQPRTVRNQMSNLVDLGLVESVSGPRGGYQPTEAAYEVLDRHPVDDPEMAVLARDFDRVDAVVDSITFTNVHHPETCQARIRFGESVQRLAQGDPIAIGVQPNAELLLAGVIEAVEPTKNLILLDVMQLEASSAS</sequence>
<evidence type="ECO:0000313" key="3">
    <source>
        <dbReference type="Proteomes" id="UP000281431"/>
    </source>
</evidence>
<comment type="caution">
    <text evidence="2">The sequence shown here is derived from an EMBL/GenBank/DDBJ whole genome shotgun (WGS) entry which is preliminary data.</text>
</comment>
<dbReference type="Gene3D" id="1.10.10.10">
    <property type="entry name" value="Winged helix-like DNA-binding domain superfamily/Winged helix DNA-binding domain"/>
    <property type="match status" value="1"/>
</dbReference>
<dbReference type="InterPro" id="IPR036388">
    <property type="entry name" value="WH-like_DNA-bd_sf"/>
</dbReference>
<dbReference type="PANTHER" id="PTHR33221:SF15">
    <property type="entry name" value="HTH-TYPE TRANSCRIPTIONAL REGULATOR YWGB-RELATED"/>
    <property type="match status" value="1"/>
</dbReference>
<dbReference type="GO" id="GO:0003700">
    <property type="term" value="F:DNA-binding transcription factor activity"/>
    <property type="evidence" value="ECO:0007669"/>
    <property type="project" value="TreeGrafter"/>
</dbReference>